<gene>
    <name evidence="1" type="ORF">HPB49_004768</name>
</gene>
<accession>A0ACB8DB45</accession>
<dbReference type="Proteomes" id="UP000821865">
    <property type="component" value="Chromosome 2"/>
</dbReference>
<evidence type="ECO:0000313" key="1">
    <source>
        <dbReference type="EMBL" id="KAH7965223.1"/>
    </source>
</evidence>
<organism evidence="1 2">
    <name type="scientific">Dermacentor silvarum</name>
    <name type="common">Tick</name>
    <dbReference type="NCBI Taxonomy" id="543639"/>
    <lineage>
        <taxon>Eukaryota</taxon>
        <taxon>Metazoa</taxon>
        <taxon>Ecdysozoa</taxon>
        <taxon>Arthropoda</taxon>
        <taxon>Chelicerata</taxon>
        <taxon>Arachnida</taxon>
        <taxon>Acari</taxon>
        <taxon>Parasitiformes</taxon>
        <taxon>Ixodida</taxon>
        <taxon>Ixodoidea</taxon>
        <taxon>Ixodidae</taxon>
        <taxon>Rhipicephalinae</taxon>
        <taxon>Dermacentor</taxon>
    </lineage>
</organism>
<proteinExistence type="predicted"/>
<dbReference type="EMBL" id="CM023471">
    <property type="protein sequence ID" value="KAH7965223.1"/>
    <property type="molecule type" value="Genomic_DNA"/>
</dbReference>
<name>A0ACB8DB45_DERSI</name>
<sequence length="269" mass="30220">MVFCSVVGCSNRSDISRRKKKPTNTNFFRIPRILVDRCKRSTLSTNRRTLWLARINRADLDPQNPNLRVCGAHFVTEATEPQNTTERRVVSSFGTQAARDDGDDTEATKRHRQMTTVGVGIQTLKTTLDTRCRCRLETMSPLAGLFNTARNLRGLQQQEDPGGDPPWLVQVERADAERLLSGARDGSFVVRPSRGEAPFALSLRFGGRPFHLRVRRRADGRLALGSEKPRERSFDSLVQLVEHHCREPILLTSRGRPAGRTTLAPPPLT</sequence>
<reference evidence="1" key="1">
    <citation type="submission" date="2020-05" db="EMBL/GenBank/DDBJ databases">
        <title>Large-scale comparative analyses of tick genomes elucidate their genetic diversity and vector capacities.</title>
        <authorList>
            <person name="Jia N."/>
            <person name="Wang J."/>
            <person name="Shi W."/>
            <person name="Du L."/>
            <person name="Sun Y."/>
            <person name="Zhan W."/>
            <person name="Jiang J."/>
            <person name="Wang Q."/>
            <person name="Zhang B."/>
            <person name="Ji P."/>
            <person name="Sakyi L.B."/>
            <person name="Cui X."/>
            <person name="Yuan T."/>
            <person name="Jiang B."/>
            <person name="Yang W."/>
            <person name="Lam T.T.-Y."/>
            <person name="Chang Q."/>
            <person name="Ding S."/>
            <person name="Wang X."/>
            <person name="Zhu J."/>
            <person name="Ruan X."/>
            <person name="Zhao L."/>
            <person name="Wei J."/>
            <person name="Que T."/>
            <person name="Du C."/>
            <person name="Cheng J."/>
            <person name="Dai P."/>
            <person name="Han X."/>
            <person name="Huang E."/>
            <person name="Gao Y."/>
            <person name="Liu J."/>
            <person name="Shao H."/>
            <person name="Ye R."/>
            <person name="Li L."/>
            <person name="Wei W."/>
            <person name="Wang X."/>
            <person name="Wang C."/>
            <person name="Yang T."/>
            <person name="Huo Q."/>
            <person name="Li W."/>
            <person name="Guo W."/>
            <person name="Chen H."/>
            <person name="Zhou L."/>
            <person name="Ni X."/>
            <person name="Tian J."/>
            <person name="Zhou Y."/>
            <person name="Sheng Y."/>
            <person name="Liu T."/>
            <person name="Pan Y."/>
            <person name="Xia L."/>
            <person name="Li J."/>
            <person name="Zhao F."/>
            <person name="Cao W."/>
        </authorList>
    </citation>
    <scope>NUCLEOTIDE SEQUENCE</scope>
    <source>
        <strain evidence="1">Dsil-2018</strain>
    </source>
</reference>
<comment type="caution">
    <text evidence="1">The sequence shown here is derived from an EMBL/GenBank/DDBJ whole genome shotgun (WGS) entry which is preliminary data.</text>
</comment>
<protein>
    <submittedName>
        <fullName evidence="1">Uncharacterized protein</fullName>
    </submittedName>
</protein>
<evidence type="ECO:0000313" key="2">
    <source>
        <dbReference type="Proteomes" id="UP000821865"/>
    </source>
</evidence>
<keyword evidence="2" id="KW-1185">Reference proteome</keyword>